<feature type="domain" description="ER-bound oxygenase mpaB/mpaB'/Rubber oxygenase catalytic" evidence="1">
    <location>
        <begin position="73"/>
        <end position="242"/>
    </location>
</feature>
<dbReference type="GO" id="GO:0016491">
    <property type="term" value="F:oxidoreductase activity"/>
    <property type="evidence" value="ECO:0007669"/>
    <property type="project" value="InterPro"/>
</dbReference>
<protein>
    <recommendedName>
        <fullName evidence="1">ER-bound oxygenase mpaB/mpaB'/Rubber oxygenase catalytic domain-containing protein</fullName>
    </recommendedName>
</protein>
<dbReference type="OrthoDB" id="836517at2"/>
<dbReference type="Pfam" id="PF09995">
    <property type="entry name" value="MPAB_Lcp_cat"/>
    <property type="match status" value="1"/>
</dbReference>
<dbReference type="RefSeq" id="WP_072896264.1">
    <property type="nucleotide sequence ID" value="NZ_FQWZ01000003.1"/>
</dbReference>
<name>A0A1M5N2J0_9GAMM</name>
<dbReference type="EMBL" id="FQWZ01000003">
    <property type="protein sequence ID" value="SHG83657.1"/>
    <property type="molecule type" value="Genomic_DNA"/>
</dbReference>
<dbReference type="PANTHER" id="PTHR36124">
    <property type="match status" value="1"/>
</dbReference>
<dbReference type="PANTHER" id="PTHR36124:SF1">
    <property type="entry name" value="ER-BOUND OXYGENASE MPAB_MPAB'_RUBBER OXYGENASE CATALYTIC DOMAIN-CONTAINING PROTEIN"/>
    <property type="match status" value="1"/>
</dbReference>
<gene>
    <name evidence="2" type="ORF">SAMN04488068_1591</name>
</gene>
<sequence>MTIRSWTWARQEIAGLNAEVDYHRIAHLSFSTRYGTPIFLHALFSVAFVHNVGMPAMAKILYRDGRGPIIRDTRRRNFDSLTFFGELYRHGEGPQTQAIAQHLVRVHSNFPIDNAMSLYTLSTLCCLPQRFSQRYLGRYGIAAKESQAQFLFWKKIGGLMQIQGIPDTAEALLAWMIDFERREMRPSAECTAITQALAHEWASYWLPRPLQALGRSVFYSLIDADLRKRLQLPQPNGLVRAFTGLLVNLFFHAKRLLPDPAERHFADYFRHGARQGLVAEPVNAPERVR</sequence>
<reference evidence="2 3" key="1">
    <citation type="submission" date="2016-11" db="EMBL/GenBank/DDBJ databases">
        <authorList>
            <person name="Jaros S."/>
            <person name="Januszkiewicz K."/>
            <person name="Wedrychowicz H."/>
        </authorList>
    </citation>
    <scope>NUCLEOTIDE SEQUENCE [LARGE SCALE GENOMIC DNA]</scope>
    <source>
        <strain evidence="2 3">CGMCC 1.7049</strain>
    </source>
</reference>
<dbReference type="Proteomes" id="UP000199758">
    <property type="component" value="Unassembled WGS sequence"/>
</dbReference>
<accession>A0A1M5N2J0</accession>
<dbReference type="InterPro" id="IPR018713">
    <property type="entry name" value="MPAB/Lcp_cat_dom"/>
</dbReference>
<evidence type="ECO:0000313" key="3">
    <source>
        <dbReference type="Proteomes" id="UP000199758"/>
    </source>
</evidence>
<dbReference type="STRING" id="490188.SAMN04488068_1591"/>
<organism evidence="2 3">
    <name type="scientific">Hydrocarboniphaga daqingensis</name>
    <dbReference type="NCBI Taxonomy" id="490188"/>
    <lineage>
        <taxon>Bacteria</taxon>
        <taxon>Pseudomonadati</taxon>
        <taxon>Pseudomonadota</taxon>
        <taxon>Gammaproteobacteria</taxon>
        <taxon>Nevskiales</taxon>
        <taxon>Nevskiaceae</taxon>
        <taxon>Hydrocarboniphaga</taxon>
    </lineage>
</organism>
<evidence type="ECO:0000259" key="1">
    <source>
        <dbReference type="Pfam" id="PF09995"/>
    </source>
</evidence>
<keyword evidence="3" id="KW-1185">Reference proteome</keyword>
<dbReference type="InterPro" id="IPR046366">
    <property type="entry name" value="MPAB"/>
</dbReference>
<evidence type="ECO:0000313" key="2">
    <source>
        <dbReference type="EMBL" id="SHG83657.1"/>
    </source>
</evidence>
<dbReference type="AlphaFoldDB" id="A0A1M5N2J0"/>
<proteinExistence type="predicted"/>